<dbReference type="Pfam" id="PF13439">
    <property type="entry name" value="Glyco_transf_4"/>
    <property type="match status" value="1"/>
</dbReference>
<dbReference type="AlphaFoldDB" id="A0A9D9IT81"/>
<evidence type="ECO:0000313" key="3">
    <source>
        <dbReference type="EMBL" id="MBO8478574.1"/>
    </source>
</evidence>
<comment type="caution">
    <text evidence="3">The sequence shown here is derived from an EMBL/GenBank/DDBJ whole genome shotgun (WGS) entry which is preliminary data.</text>
</comment>
<evidence type="ECO:0000259" key="2">
    <source>
        <dbReference type="Pfam" id="PF13439"/>
    </source>
</evidence>
<dbReference type="PANTHER" id="PTHR12526:SF627">
    <property type="entry name" value="D-RHAMNOSYLTRANSFERASE WBPZ"/>
    <property type="match status" value="1"/>
</dbReference>
<dbReference type="InterPro" id="IPR001296">
    <property type="entry name" value="Glyco_trans_1"/>
</dbReference>
<dbReference type="EMBL" id="JADILZ010000060">
    <property type="protein sequence ID" value="MBO8478574.1"/>
    <property type="molecule type" value="Genomic_DNA"/>
</dbReference>
<dbReference type="SUPFAM" id="SSF53756">
    <property type="entry name" value="UDP-Glycosyltransferase/glycogen phosphorylase"/>
    <property type="match status" value="1"/>
</dbReference>
<organism evidence="3 4">
    <name type="scientific">Candidatus Cryptobacteroides excrementipullorum</name>
    <dbReference type="NCBI Taxonomy" id="2840761"/>
    <lineage>
        <taxon>Bacteria</taxon>
        <taxon>Pseudomonadati</taxon>
        <taxon>Bacteroidota</taxon>
        <taxon>Bacteroidia</taxon>
        <taxon>Bacteroidales</taxon>
        <taxon>Candidatus Cryptobacteroides</taxon>
    </lineage>
</organism>
<accession>A0A9D9IT81</accession>
<reference evidence="3" key="1">
    <citation type="submission" date="2020-10" db="EMBL/GenBank/DDBJ databases">
        <authorList>
            <person name="Gilroy R."/>
        </authorList>
    </citation>
    <scope>NUCLEOTIDE SEQUENCE</scope>
    <source>
        <strain evidence="3">2478</strain>
    </source>
</reference>
<evidence type="ECO:0000259" key="1">
    <source>
        <dbReference type="Pfam" id="PF00534"/>
    </source>
</evidence>
<evidence type="ECO:0000313" key="4">
    <source>
        <dbReference type="Proteomes" id="UP000823771"/>
    </source>
</evidence>
<dbReference type="Proteomes" id="UP000823771">
    <property type="component" value="Unassembled WGS sequence"/>
</dbReference>
<gene>
    <name evidence="3" type="ORF">IAB80_06780</name>
</gene>
<feature type="domain" description="Glycosyl transferase family 1" evidence="1">
    <location>
        <begin position="189"/>
        <end position="332"/>
    </location>
</feature>
<dbReference type="Pfam" id="PF00534">
    <property type="entry name" value="Glycos_transf_1"/>
    <property type="match status" value="1"/>
</dbReference>
<feature type="domain" description="Glycosyltransferase subfamily 4-like N-terminal" evidence="2">
    <location>
        <begin position="14"/>
        <end position="171"/>
    </location>
</feature>
<dbReference type="Gene3D" id="3.40.50.2000">
    <property type="entry name" value="Glycogen Phosphorylase B"/>
    <property type="match status" value="2"/>
</dbReference>
<dbReference type="GO" id="GO:0016757">
    <property type="term" value="F:glycosyltransferase activity"/>
    <property type="evidence" value="ECO:0007669"/>
    <property type="project" value="InterPro"/>
</dbReference>
<name>A0A9D9IT81_9BACT</name>
<protein>
    <submittedName>
        <fullName evidence="3">Glycosyltransferase</fullName>
    </submittedName>
</protein>
<dbReference type="PANTHER" id="PTHR12526">
    <property type="entry name" value="GLYCOSYLTRANSFERASE"/>
    <property type="match status" value="1"/>
</dbReference>
<dbReference type="InterPro" id="IPR028098">
    <property type="entry name" value="Glyco_trans_4-like_N"/>
</dbReference>
<sequence>MKILQLGKFHPILGGVEKVMYDLMTGLASKGVACDMMCAAAEGAGGETRVGDHATLITCRTAFKASSTMLAPSMALKLRKICGQYDIIHIHHPDPMACAALFLSGYKGRVVLHWHSDILKNRALLSAYRPLQDWLVRRADRIVGTTPVYVRESPYLRGVQSKTTWIPIGVRPMRPDPQSVAGIRAGYGHRKIIFSLGRLVPYKGYRFLIDAARYLDDSYIVLIGGSGPLRDSLQRQIDTAGLADKVKLLGFIPDEGLPSWFGACDLFCFSSIYKTEACGIAQIEAMSCGKPVVATDIPGSGVPWVNVHGYSGLNVPPGDSEALARAIKGIMVSDTAYRTYSVHAESRYKTMFTEDKMINDCIDLYEELLFRKPGIL</sequence>
<reference evidence="3" key="2">
    <citation type="journal article" date="2021" name="PeerJ">
        <title>Extensive microbial diversity within the chicken gut microbiome revealed by metagenomics and culture.</title>
        <authorList>
            <person name="Gilroy R."/>
            <person name="Ravi A."/>
            <person name="Getino M."/>
            <person name="Pursley I."/>
            <person name="Horton D.L."/>
            <person name="Alikhan N.F."/>
            <person name="Baker D."/>
            <person name="Gharbi K."/>
            <person name="Hall N."/>
            <person name="Watson M."/>
            <person name="Adriaenssens E.M."/>
            <person name="Foster-Nyarko E."/>
            <person name="Jarju S."/>
            <person name="Secka A."/>
            <person name="Antonio M."/>
            <person name="Oren A."/>
            <person name="Chaudhuri R.R."/>
            <person name="La Ragione R."/>
            <person name="Hildebrand F."/>
            <person name="Pallen M.J."/>
        </authorList>
    </citation>
    <scope>NUCLEOTIDE SEQUENCE</scope>
    <source>
        <strain evidence="3">2478</strain>
    </source>
</reference>
<proteinExistence type="predicted"/>